<dbReference type="EMBL" id="QGDD01000010">
    <property type="protein sequence ID" value="PWN01372.1"/>
    <property type="molecule type" value="Genomic_DNA"/>
</dbReference>
<keyword evidence="3" id="KW-1185">Reference proteome</keyword>
<dbReference type="OrthoDB" id="3785877at2"/>
<gene>
    <name evidence="2" type="ORF">DJ010_19320</name>
</gene>
<protein>
    <recommendedName>
        <fullName evidence="4">Twitching motility protein PilT</fullName>
    </recommendedName>
</protein>
<organism evidence="2 3">
    <name type="scientific">Nocardioides silvaticus</name>
    <dbReference type="NCBI Taxonomy" id="2201891"/>
    <lineage>
        <taxon>Bacteria</taxon>
        <taxon>Bacillati</taxon>
        <taxon>Actinomycetota</taxon>
        <taxon>Actinomycetes</taxon>
        <taxon>Propionibacteriales</taxon>
        <taxon>Nocardioidaceae</taxon>
        <taxon>Nocardioides</taxon>
    </lineage>
</organism>
<sequence>MTSPGITYDAGAPIAAKRGDGRLSGGPQPGPSRVLKECRVEPLTEVQARAVGRLAAHADHGDAVDLAVVEGAARRTDVVVTSDPSDIERTASVVGIELRVVVV</sequence>
<evidence type="ECO:0000313" key="3">
    <source>
        <dbReference type="Proteomes" id="UP000245507"/>
    </source>
</evidence>
<evidence type="ECO:0000256" key="1">
    <source>
        <dbReference type="SAM" id="MobiDB-lite"/>
    </source>
</evidence>
<dbReference type="AlphaFoldDB" id="A0A316TG17"/>
<reference evidence="2 3" key="1">
    <citation type="submission" date="2018-05" db="EMBL/GenBank/DDBJ databases">
        <title>Nocardioides silvaticus genome.</title>
        <authorList>
            <person name="Li C."/>
            <person name="Wang G."/>
        </authorList>
    </citation>
    <scope>NUCLEOTIDE SEQUENCE [LARGE SCALE GENOMIC DNA]</scope>
    <source>
        <strain evidence="2 3">CCTCC AB 2018079</strain>
    </source>
</reference>
<evidence type="ECO:0000313" key="2">
    <source>
        <dbReference type="EMBL" id="PWN01372.1"/>
    </source>
</evidence>
<evidence type="ECO:0008006" key="4">
    <source>
        <dbReference type="Google" id="ProtNLM"/>
    </source>
</evidence>
<name>A0A316TG17_9ACTN</name>
<proteinExistence type="predicted"/>
<dbReference type="Proteomes" id="UP000245507">
    <property type="component" value="Unassembled WGS sequence"/>
</dbReference>
<feature type="region of interest" description="Disordered" evidence="1">
    <location>
        <begin position="1"/>
        <end position="34"/>
    </location>
</feature>
<comment type="caution">
    <text evidence="2">The sequence shown here is derived from an EMBL/GenBank/DDBJ whole genome shotgun (WGS) entry which is preliminary data.</text>
</comment>
<accession>A0A316TG17</accession>